<dbReference type="RefSeq" id="XP_003877765.1">
    <property type="nucleotide sequence ID" value="XM_003877716.1"/>
</dbReference>
<evidence type="ECO:0000313" key="2">
    <source>
        <dbReference type="Proteomes" id="UP000007259"/>
    </source>
</evidence>
<reference evidence="1 2" key="1">
    <citation type="journal article" date="2011" name="Genome Res.">
        <title>Chromosome and gene copy number variation allow major structural change between species and strains of Leishmania.</title>
        <authorList>
            <person name="Rogers M.B."/>
            <person name="Hilley J.D."/>
            <person name="Dickens N.J."/>
            <person name="Wilkes J."/>
            <person name="Bates P.A."/>
            <person name="Depledge D.P."/>
            <person name="Harris D."/>
            <person name="Her Y."/>
            <person name="Herzyk P."/>
            <person name="Imamura H."/>
            <person name="Otto T.D."/>
            <person name="Sanders M."/>
            <person name="Seeger K."/>
            <person name="Dujardin J.C."/>
            <person name="Berriman M."/>
            <person name="Smith D.F."/>
            <person name="Hertz-Fowler C."/>
            <person name="Mottram J.C."/>
        </authorList>
    </citation>
    <scope>NUCLEOTIDE SEQUENCE [LARGE SCALE GENOMIC DNA]</scope>
    <source>
        <strain evidence="1 2">MHOM/GT/2001/U1103</strain>
    </source>
</reference>
<proteinExistence type="predicted"/>
<protein>
    <submittedName>
        <fullName evidence="1">Uncharacterized protein</fullName>
    </submittedName>
</protein>
<evidence type="ECO:0000313" key="1">
    <source>
        <dbReference type="EMBL" id="CBZ29303.1"/>
    </source>
</evidence>
<name>E9B245_LEIMU</name>
<dbReference type="AlphaFoldDB" id="E9B245"/>
<keyword evidence="2" id="KW-1185">Reference proteome</keyword>
<dbReference type="EMBL" id="FR799583">
    <property type="protein sequence ID" value="CBZ29303.1"/>
    <property type="molecule type" value="Genomic_DNA"/>
</dbReference>
<dbReference type="OMA" id="PIRAQWQ"/>
<dbReference type="KEGG" id="lmi:LMXM_30_2450"/>
<dbReference type="PhylomeDB" id="E9B245"/>
<dbReference type="GeneID" id="13453292"/>
<organism evidence="1 2">
    <name type="scientific">Leishmania mexicana (strain MHOM/GT/2001/U1103)</name>
    <dbReference type="NCBI Taxonomy" id="929439"/>
    <lineage>
        <taxon>Eukaryota</taxon>
        <taxon>Discoba</taxon>
        <taxon>Euglenozoa</taxon>
        <taxon>Kinetoplastea</taxon>
        <taxon>Metakinetoplastina</taxon>
        <taxon>Trypanosomatida</taxon>
        <taxon>Trypanosomatidae</taxon>
        <taxon>Leishmaniinae</taxon>
        <taxon>Leishmania</taxon>
    </lineage>
</organism>
<sequence>MEEFTVHKRRNLKAHKWTRRILSLHPKLGVAAITDRGRSDDRFHECMRVSSVLIWPQYNKKHVKENFSSMEAMLTVRVKGIPAKIGVREKPSPTGPVRVYRYTMKGPEAEKHTWMLRFNNYEDFEKAMKLVQSMQTAEENYPVVRYAEAQRLEEGCESVTDEVEMEGLLSRPIIHGNLKDDLVPIRAQWQQIRPK</sequence>
<dbReference type="OrthoDB" id="261468at2759"/>
<gene>
    <name evidence="1" type="ORF">LMXM_30_2450</name>
</gene>
<accession>E9B245</accession>
<dbReference type="VEuPathDB" id="TriTrypDB:LmxM.30.2450"/>
<dbReference type="Proteomes" id="UP000007259">
    <property type="component" value="Chromosome 30"/>
</dbReference>